<evidence type="ECO:0000256" key="1">
    <source>
        <dbReference type="SAM" id="MobiDB-lite"/>
    </source>
</evidence>
<evidence type="ECO:0000313" key="2">
    <source>
        <dbReference type="EMBL" id="GBP69748.1"/>
    </source>
</evidence>
<sequence length="133" mass="14777">MGGGEKLMSQKKGRNEISRIVFSLKSTVDVLGAGEMRIYAPPAATPTFDLCPRLVDLRKSAIHTRAKDSRRVFFKRFSLAVKKPYRRRALSVGFDRPLQANRRHRERRGLVDTASAARRRRRGGGGAGVAANA</sequence>
<proteinExistence type="predicted"/>
<dbReference type="Proteomes" id="UP000299102">
    <property type="component" value="Unassembled WGS sequence"/>
</dbReference>
<evidence type="ECO:0000313" key="3">
    <source>
        <dbReference type="Proteomes" id="UP000299102"/>
    </source>
</evidence>
<feature type="compositionally biased region" description="Gly residues" evidence="1">
    <location>
        <begin position="124"/>
        <end position="133"/>
    </location>
</feature>
<feature type="region of interest" description="Disordered" evidence="1">
    <location>
        <begin position="101"/>
        <end position="133"/>
    </location>
</feature>
<accession>A0A4C1Y1K6</accession>
<dbReference type="AlphaFoldDB" id="A0A4C1Y1K6"/>
<protein>
    <submittedName>
        <fullName evidence="2">Uncharacterized protein</fullName>
    </submittedName>
</protein>
<comment type="caution">
    <text evidence="2">The sequence shown here is derived from an EMBL/GenBank/DDBJ whole genome shotgun (WGS) entry which is preliminary data.</text>
</comment>
<organism evidence="2 3">
    <name type="scientific">Eumeta variegata</name>
    <name type="common">Bagworm moth</name>
    <name type="synonym">Eumeta japonica</name>
    <dbReference type="NCBI Taxonomy" id="151549"/>
    <lineage>
        <taxon>Eukaryota</taxon>
        <taxon>Metazoa</taxon>
        <taxon>Ecdysozoa</taxon>
        <taxon>Arthropoda</taxon>
        <taxon>Hexapoda</taxon>
        <taxon>Insecta</taxon>
        <taxon>Pterygota</taxon>
        <taxon>Neoptera</taxon>
        <taxon>Endopterygota</taxon>
        <taxon>Lepidoptera</taxon>
        <taxon>Glossata</taxon>
        <taxon>Ditrysia</taxon>
        <taxon>Tineoidea</taxon>
        <taxon>Psychidae</taxon>
        <taxon>Oiketicinae</taxon>
        <taxon>Eumeta</taxon>
    </lineage>
</organism>
<gene>
    <name evidence="2" type="ORF">EVAR_48775_1</name>
</gene>
<name>A0A4C1Y1K6_EUMVA</name>
<reference evidence="2 3" key="1">
    <citation type="journal article" date="2019" name="Commun. Biol.">
        <title>The bagworm genome reveals a unique fibroin gene that provides high tensile strength.</title>
        <authorList>
            <person name="Kono N."/>
            <person name="Nakamura H."/>
            <person name="Ohtoshi R."/>
            <person name="Tomita M."/>
            <person name="Numata K."/>
            <person name="Arakawa K."/>
        </authorList>
    </citation>
    <scope>NUCLEOTIDE SEQUENCE [LARGE SCALE GENOMIC DNA]</scope>
</reference>
<keyword evidence="3" id="KW-1185">Reference proteome</keyword>
<dbReference type="EMBL" id="BGZK01001051">
    <property type="protein sequence ID" value="GBP69748.1"/>
    <property type="molecule type" value="Genomic_DNA"/>
</dbReference>